<organism evidence="7 8">
    <name type="scientific">Stylonychia lemnae</name>
    <name type="common">Ciliate</name>
    <dbReference type="NCBI Taxonomy" id="5949"/>
    <lineage>
        <taxon>Eukaryota</taxon>
        <taxon>Sar</taxon>
        <taxon>Alveolata</taxon>
        <taxon>Ciliophora</taxon>
        <taxon>Intramacronucleata</taxon>
        <taxon>Spirotrichea</taxon>
        <taxon>Stichotrichia</taxon>
        <taxon>Sporadotrichida</taxon>
        <taxon>Oxytrichidae</taxon>
        <taxon>Stylonychinae</taxon>
        <taxon>Stylonychia</taxon>
    </lineage>
</organism>
<dbReference type="OrthoDB" id="78663at2759"/>
<accession>A0A077ZPX2</accession>
<reference evidence="7 8" key="1">
    <citation type="submission" date="2014-06" db="EMBL/GenBank/DDBJ databases">
        <authorList>
            <person name="Swart Estienne"/>
        </authorList>
    </citation>
    <scope>NUCLEOTIDE SEQUENCE [LARGE SCALE GENOMIC DNA]</scope>
    <source>
        <strain evidence="7 8">130c</strain>
    </source>
</reference>
<keyword evidence="4 6" id="KW-0472">Membrane</keyword>
<dbReference type="EMBL" id="CCKQ01000850">
    <property type="protein sequence ID" value="CDW71948.1"/>
    <property type="molecule type" value="Genomic_DNA"/>
</dbReference>
<dbReference type="GO" id="GO:0022857">
    <property type="term" value="F:transmembrane transporter activity"/>
    <property type="evidence" value="ECO:0007669"/>
    <property type="project" value="InterPro"/>
</dbReference>
<gene>
    <name evidence="7" type="primary">Contig18877.g20027</name>
    <name evidence="7" type="ORF">STYLEM_899</name>
</gene>
<sequence length="362" mass="40699">MMVLLSAAVNGVGSALNWTASGEYISKCASDENRGFFFSFFFFMYMSSQIVGSIIAAVVLQNSEMLTLHIVMSIVMLVGCLLFLLLKNPTKRKSDIIQNGSESNNDSQSMLESPQQISKRKVVDKNNKSSSIFTSEFDQNKDLTYSYEIQNKKSQSQFKKDIIDTFRLLKSKCMIFMIPFQLLVGISQSLYIGAFMIILTNSMVDKGWDSNKQLSMSFYAMIPLGVGELIGSIIIGNYIDKYGHKATIIPCLISLVVACTLVICHCAINQFTILAYFMTFFWGVFDSFINNLMNCMLGFEFESNNTPYSVSTAVWSTSFFIVLILEAQMSSNFHYLILLTCSLVYGIISLAILSKFKFKSKQ</sequence>
<name>A0A077ZPX2_STYLE</name>
<dbReference type="InterPro" id="IPR011701">
    <property type="entry name" value="MFS"/>
</dbReference>
<dbReference type="GO" id="GO:0016020">
    <property type="term" value="C:membrane"/>
    <property type="evidence" value="ECO:0007669"/>
    <property type="project" value="UniProtKB-SubCell"/>
</dbReference>
<dbReference type="InParanoid" id="A0A077ZPX2"/>
<evidence type="ECO:0000313" key="7">
    <source>
        <dbReference type="EMBL" id="CDW71948.1"/>
    </source>
</evidence>
<evidence type="ECO:0000256" key="4">
    <source>
        <dbReference type="ARBA" id="ARBA00023136"/>
    </source>
</evidence>
<feature type="transmembrane region" description="Helical" evidence="6">
    <location>
        <begin position="218"/>
        <end position="239"/>
    </location>
</feature>
<proteinExistence type="predicted"/>
<keyword evidence="2 6" id="KW-0812">Transmembrane</keyword>
<keyword evidence="8" id="KW-1185">Reference proteome</keyword>
<feature type="region of interest" description="Disordered" evidence="5">
    <location>
        <begin position="96"/>
        <end position="121"/>
    </location>
</feature>
<feature type="compositionally biased region" description="Polar residues" evidence="5">
    <location>
        <begin position="96"/>
        <end position="117"/>
    </location>
</feature>
<feature type="transmembrane region" description="Helical" evidence="6">
    <location>
        <begin position="36"/>
        <end position="60"/>
    </location>
</feature>
<dbReference type="InterPro" id="IPR036259">
    <property type="entry name" value="MFS_trans_sf"/>
</dbReference>
<evidence type="ECO:0000256" key="3">
    <source>
        <dbReference type="ARBA" id="ARBA00022989"/>
    </source>
</evidence>
<dbReference type="OMA" id="ICHCAIN"/>
<dbReference type="SUPFAM" id="SSF103473">
    <property type="entry name" value="MFS general substrate transporter"/>
    <property type="match status" value="1"/>
</dbReference>
<dbReference type="Gene3D" id="1.20.1250.20">
    <property type="entry name" value="MFS general substrate transporter like domains"/>
    <property type="match status" value="1"/>
</dbReference>
<evidence type="ECO:0000256" key="6">
    <source>
        <dbReference type="SAM" id="Phobius"/>
    </source>
</evidence>
<dbReference type="AlphaFoldDB" id="A0A077ZPX2"/>
<feature type="transmembrane region" description="Helical" evidence="6">
    <location>
        <begin position="305"/>
        <end position="327"/>
    </location>
</feature>
<feature type="transmembrane region" description="Helical" evidence="6">
    <location>
        <begin position="246"/>
        <end position="268"/>
    </location>
</feature>
<dbReference type="PANTHER" id="PTHR23294:SF0">
    <property type="entry name" value="UNC93-LIKE PROTEIN MFSD11"/>
    <property type="match status" value="1"/>
</dbReference>
<dbReference type="Pfam" id="PF07690">
    <property type="entry name" value="MFS_1"/>
    <property type="match status" value="1"/>
</dbReference>
<feature type="transmembrane region" description="Helical" evidence="6">
    <location>
        <begin position="175"/>
        <end position="198"/>
    </location>
</feature>
<keyword evidence="3 6" id="KW-1133">Transmembrane helix</keyword>
<feature type="transmembrane region" description="Helical" evidence="6">
    <location>
        <begin position="66"/>
        <end position="86"/>
    </location>
</feature>
<comment type="subcellular location">
    <subcellularLocation>
        <location evidence="1">Membrane</location>
        <topology evidence="1">Multi-pass membrane protein</topology>
    </subcellularLocation>
</comment>
<evidence type="ECO:0000256" key="5">
    <source>
        <dbReference type="SAM" id="MobiDB-lite"/>
    </source>
</evidence>
<dbReference type="Proteomes" id="UP000039865">
    <property type="component" value="Unassembled WGS sequence"/>
</dbReference>
<feature type="transmembrane region" description="Helical" evidence="6">
    <location>
        <begin position="333"/>
        <end position="353"/>
    </location>
</feature>
<evidence type="ECO:0000313" key="8">
    <source>
        <dbReference type="Proteomes" id="UP000039865"/>
    </source>
</evidence>
<dbReference type="PANTHER" id="PTHR23294">
    <property type="entry name" value="ET TRANSLATION PRODUCT-RELATED"/>
    <property type="match status" value="1"/>
</dbReference>
<evidence type="ECO:0000256" key="1">
    <source>
        <dbReference type="ARBA" id="ARBA00004141"/>
    </source>
</evidence>
<dbReference type="InterPro" id="IPR051617">
    <property type="entry name" value="UNC-93-like_regulator"/>
</dbReference>
<evidence type="ECO:0000256" key="2">
    <source>
        <dbReference type="ARBA" id="ARBA00022692"/>
    </source>
</evidence>
<protein>
    <submittedName>
        <fullName evidence="7">Major facilitator superfamily protein</fullName>
    </submittedName>
</protein>